<protein>
    <submittedName>
        <fullName evidence="1">Uncharacterized protein</fullName>
    </submittedName>
</protein>
<comment type="caution">
    <text evidence="1">The sequence shown here is derived from an EMBL/GenBank/DDBJ whole genome shotgun (WGS) entry which is preliminary data.</text>
</comment>
<evidence type="ECO:0000313" key="1">
    <source>
        <dbReference type="EMBL" id="TLE14492.1"/>
    </source>
</evidence>
<sequence length="71" mass="8617">MLIQKEIELEIPLKESLISDEELLEVLQMRIYANKYYTDEAFRLKVLDICNGENWEAWLKTKEEFLNKEHK</sequence>
<gene>
    <name evidence="1" type="ORF">LS72_008810</name>
</gene>
<dbReference type="EMBL" id="JRPC02000024">
    <property type="protein sequence ID" value="TLE14492.1"/>
    <property type="molecule type" value="Genomic_DNA"/>
</dbReference>
<name>A0A4U8UCB1_9HELI</name>
<dbReference type="RefSeq" id="WP_034555644.1">
    <property type="nucleotide sequence ID" value="NZ_JRPC02000024.1"/>
</dbReference>
<keyword evidence="2" id="KW-1185">Reference proteome</keyword>
<organism evidence="1 2">
    <name type="scientific">Helicobacter apodemus</name>
    <dbReference type="NCBI Taxonomy" id="135569"/>
    <lineage>
        <taxon>Bacteria</taxon>
        <taxon>Pseudomonadati</taxon>
        <taxon>Campylobacterota</taxon>
        <taxon>Epsilonproteobacteria</taxon>
        <taxon>Campylobacterales</taxon>
        <taxon>Helicobacteraceae</taxon>
        <taxon>Helicobacter</taxon>
    </lineage>
</organism>
<proteinExistence type="predicted"/>
<accession>A0A4U8UCB1</accession>
<dbReference type="Proteomes" id="UP000029920">
    <property type="component" value="Unassembled WGS sequence"/>
</dbReference>
<evidence type="ECO:0000313" key="2">
    <source>
        <dbReference type="Proteomes" id="UP000029920"/>
    </source>
</evidence>
<dbReference type="AlphaFoldDB" id="A0A4U8UCB1"/>
<reference evidence="1 2" key="1">
    <citation type="journal article" date="2014" name="Genome Announc.">
        <title>Draft genome sequences of eight enterohepatic helicobacter species isolated from both laboratory and wild rodents.</title>
        <authorList>
            <person name="Sheh A."/>
            <person name="Shen Z."/>
            <person name="Fox J.G."/>
        </authorList>
    </citation>
    <scope>NUCLEOTIDE SEQUENCE [LARGE SCALE GENOMIC DNA]</scope>
    <source>
        <strain evidence="1 2">MIT-03-7007</strain>
    </source>
</reference>